<evidence type="ECO:0000313" key="8">
    <source>
        <dbReference type="EMBL" id="OGY13312.1"/>
    </source>
</evidence>
<evidence type="ECO:0000256" key="6">
    <source>
        <dbReference type="SAM" id="Phobius"/>
    </source>
</evidence>
<accession>A0A1G1VDN3</accession>
<keyword evidence="3 6" id="KW-0812">Transmembrane</keyword>
<gene>
    <name evidence="8" type="ORF">A3A77_02695</name>
</gene>
<reference evidence="8 9" key="1">
    <citation type="journal article" date="2016" name="Nat. Commun.">
        <title>Thousands of microbial genomes shed light on interconnected biogeochemical processes in an aquifer system.</title>
        <authorList>
            <person name="Anantharaman K."/>
            <person name="Brown C.T."/>
            <person name="Hug L.A."/>
            <person name="Sharon I."/>
            <person name="Castelle C.J."/>
            <person name="Probst A.J."/>
            <person name="Thomas B.C."/>
            <person name="Singh A."/>
            <person name="Wilkins M.J."/>
            <person name="Karaoz U."/>
            <person name="Brodie E.L."/>
            <person name="Williams K.H."/>
            <person name="Hubbard S.S."/>
            <person name="Banfield J.F."/>
        </authorList>
    </citation>
    <scope>NUCLEOTIDE SEQUENCE [LARGE SCALE GENOMIC DNA]</scope>
</reference>
<keyword evidence="2" id="KW-1003">Cell membrane</keyword>
<name>A0A1G1VDN3_9BACT</name>
<feature type="domain" description="Phage shock protein PspC N-terminal" evidence="7">
    <location>
        <begin position="3"/>
        <end position="61"/>
    </location>
</feature>
<dbReference type="Pfam" id="PF04024">
    <property type="entry name" value="PspC"/>
    <property type="match status" value="1"/>
</dbReference>
<evidence type="ECO:0000256" key="2">
    <source>
        <dbReference type="ARBA" id="ARBA00022475"/>
    </source>
</evidence>
<evidence type="ECO:0000256" key="1">
    <source>
        <dbReference type="ARBA" id="ARBA00004162"/>
    </source>
</evidence>
<dbReference type="InterPro" id="IPR052027">
    <property type="entry name" value="PspC"/>
</dbReference>
<comment type="caution">
    <text evidence="8">The sequence shown here is derived from an EMBL/GenBank/DDBJ whole genome shotgun (WGS) entry which is preliminary data.</text>
</comment>
<comment type="subcellular location">
    <subcellularLocation>
        <location evidence="1">Cell membrane</location>
        <topology evidence="1">Single-pass membrane protein</topology>
    </subcellularLocation>
</comment>
<feature type="transmembrane region" description="Helical" evidence="6">
    <location>
        <begin position="34"/>
        <end position="61"/>
    </location>
</feature>
<evidence type="ECO:0000256" key="4">
    <source>
        <dbReference type="ARBA" id="ARBA00022989"/>
    </source>
</evidence>
<keyword evidence="5 6" id="KW-0472">Membrane</keyword>
<organism evidence="8 9">
    <name type="scientific">Candidatus Blackburnbacteria bacterium RIFCSPLOWO2_01_FULL_40_20</name>
    <dbReference type="NCBI Taxonomy" id="1797519"/>
    <lineage>
        <taxon>Bacteria</taxon>
        <taxon>Candidatus Blackburniibacteriota</taxon>
    </lineage>
</organism>
<evidence type="ECO:0000256" key="3">
    <source>
        <dbReference type="ARBA" id="ARBA00022692"/>
    </source>
</evidence>
<dbReference type="PANTHER" id="PTHR33885">
    <property type="entry name" value="PHAGE SHOCK PROTEIN C"/>
    <property type="match status" value="1"/>
</dbReference>
<protein>
    <recommendedName>
        <fullName evidence="7">Phage shock protein PspC N-terminal domain-containing protein</fullName>
    </recommendedName>
</protein>
<evidence type="ECO:0000256" key="5">
    <source>
        <dbReference type="ARBA" id="ARBA00023136"/>
    </source>
</evidence>
<evidence type="ECO:0000313" key="9">
    <source>
        <dbReference type="Proteomes" id="UP000178659"/>
    </source>
</evidence>
<dbReference type="EMBL" id="MHCC01000017">
    <property type="protein sequence ID" value="OGY13312.1"/>
    <property type="molecule type" value="Genomic_DNA"/>
</dbReference>
<keyword evidence="4 6" id="KW-1133">Transmembrane helix</keyword>
<dbReference type="InterPro" id="IPR007168">
    <property type="entry name" value="Phageshock_PspC_N"/>
</dbReference>
<evidence type="ECO:0000259" key="7">
    <source>
        <dbReference type="Pfam" id="PF04024"/>
    </source>
</evidence>
<proteinExistence type="predicted"/>
<dbReference type="GO" id="GO:0005886">
    <property type="term" value="C:plasma membrane"/>
    <property type="evidence" value="ECO:0007669"/>
    <property type="project" value="UniProtKB-SubCell"/>
</dbReference>
<dbReference type="Proteomes" id="UP000178659">
    <property type="component" value="Unassembled WGS sequence"/>
</dbReference>
<dbReference type="AlphaFoldDB" id="A0A1G1VDN3"/>
<sequence>MSKKLYRSKNDRMLAGVVGGLSEYFEIDSTLLRLLVALIVVFTGFIPGIILYFIAAIIMPLKGSTTTIKKV</sequence>
<dbReference type="PANTHER" id="PTHR33885:SF3">
    <property type="entry name" value="PHAGE SHOCK PROTEIN C"/>
    <property type="match status" value="1"/>
</dbReference>